<dbReference type="RefSeq" id="WP_006971310.1">
    <property type="nucleotide sequence ID" value="NZ_ABCS01000018.1"/>
</dbReference>
<gene>
    <name evidence="2" type="ORF">PPSIR1_21359</name>
</gene>
<comment type="caution">
    <text evidence="2">The sequence shown here is derived from an EMBL/GenBank/DDBJ whole genome shotgun (WGS) entry which is preliminary data.</text>
</comment>
<feature type="compositionally biased region" description="Basic and acidic residues" evidence="1">
    <location>
        <begin position="160"/>
        <end position="170"/>
    </location>
</feature>
<evidence type="ECO:0000256" key="1">
    <source>
        <dbReference type="SAM" id="MobiDB-lite"/>
    </source>
</evidence>
<evidence type="ECO:0000313" key="3">
    <source>
        <dbReference type="Proteomes" id="UP000005801"/>
    </source>
</evidence>
<organism evidence="2 3">
    <name type="scientific">Plesiocystis pacifica SIR-1</name>
    <dbReference type="NCBI Taxonomy" id="391625"/>
    <lineage>
        <taxon>Bacteria</taxon>
        <taxon>Pseudomonadati</taxon>
        <taxon>Myxococcota</taxon>
        <taxon>Polyangia</taxon>
        <taxon>Nannocystales</taxon>
        <taxon>Nannocystaceae</taxon>
        <taxon>Plesiocystis</taxon>
    </lineage>
</organism>
<dbReference type="AlphaFoldDB" id="A6G3L1"/>
<feature type="compositionally biased region" description="Pro residues" evidence="1">
    <location>
        <begin position="141"/>
        <end position="155"/>
    </location>
</feature>
<accession>A6G3L1</accession>
<sequence length="403" mass="45606">MAWVNGLQSYDNHLALVRLKWLRGGGTYRDLLEDDAEYAFGDNPLACGATEFPGASVRWELPEPDIDPAERRLQVSIIVEDLWKVAAKWTATRTEGDWCNFKLFGYDDEGDQILTLVRRLNLIDRCEDGKDCEVEVSPPRVEVPPPRVEPVPPRVSPRQPRVESSPRAERGCGSPWYERQRADSQLDAHIKRLAEANEALLGHVAQALDMATDSIGAAPDLVRGAREIMRESITEQQEMFQQYRDLQDGKSRVEEQQIKEENKTKRRGQVVGLFHEVAKIGAALMGPVVQEGARIYLNPEARLVTQYDRAQQAIGFIVHSMKMPMLTKIFRGKNDQASAFLTVLNVAMVTENEREALLELDPVLPVFRSEVFDEVVTTQIRYAATYIMGRIAFYQIPYYAEGA</sequence>
<name>A6G3L1_9BACT</name>
<feature type="region of interest" description="Disordered" evidence="1">
    <location>
        <begin position="137"/>
        <end position="174"/>
    </location>
</feature>
<keyword evidence="3" id="KW-1185">Reference proteome</keyword>
<dbReference type="EMBL" id="ABCS01000018">
    <property type="protein sequence ID" value="EDM79618.1"/>
    <property type="molecule type" value="Genomic_DNA"/>
</dbReference>
<reference evidence="2 3" key="1">
    <citation type="submission" date="2007-06" db="EMBL/GenBank/DDBJ databases">
        <authorList>
            <person name="Shimkets L."/>
            <person name="Ferriera S."/>
            <person name="Johnson J."/>
            <person name="Kravitz S."/>
            <person name="Beeson K."/>
            <person name="Sutton G."/>
            <person name="Rogers Y.-H."/>
            <person name="Friedman R."/>
            <person name="Frazier M."/>
            <person name="Venter J.C."/>
        </authorList>
    </citation>
    <scope>NUCLEOTIDE SEQUENCE [LARGE SCALE GENOMIC DNA]</scope>
    <source>
        <strain evidence="2 3">SIR-1</strain>
    </source>
</reference>
<proteinExistence type="predicted"/>
<dbReference type="Proteomes" id="UP000005801">
    <property type="component" value="Unassembled WGS sequence"/>
</dbReference>
<dbReference type="STRING" id="391625.PPSIR1_21359"/>
<protein>
    <submittedName>
        <fullName evidence="2">Uncharacterized protein</fullName>
    </submittedName>
</protein>
<evidence type="ECO:0000313" key="2">
    <source>
        <dbReference type="EMBL" id="EDM79618.1"/>
    </source>
</evidence>